<sequence>MNNKINNKFIPWFIGFCDAECSFITNLKPRKNKNNIITSYGIFYRIQIVAYAAHIKDKPILEYINENIGNIGTIYNYPDKEESTLCVISHGNLNKIIDNIFSKHPLLTSYQASRYANLKKGLKELIINVKSAEEFNLIFNSKITPSVLGEENCSNFYLDHWLVGFLNGEVSFLRFKGKAGNFKPKVSLEHTDELALNFFKSHLLLGPKVLKLKQRENRKITYRIDITSVNDLNKIIEFLDRTDSLRGNKLEQYKEWKNNYFNLTP</sequence>
<protein>
    <submittedName>
        <fullName evidence="3">Putative LAGLIDADG homing endonuclease</fullName>
    </submittedName>
</protein>
<keyword evidence="3" id="KW-0378">Hydrolase</keyword>
<dbReference type="SUPFAM" id="SSF55608">
    <property type="entry name" value="Homing endonucleases"/>
    <property type="match status" value="2"/>
</dbReference>
<dbReference type="EMBL" id="FR773980">
    <property type="protein sequence ID" value="CBY89749.1"/>
    <property type="molecule type" value="Genomic_DNA"/>
</dbReference>
<proteinExistence type="predicted"/>
<name>H1ZWQ8_9AGAM</name>
<gene>
    <name evidence="3" type="primary">SSU</name>
</gene>
<dbReference type="InterPro" id="IPR027434">
    <property type="entry name" value="Homing_endonucl"/>
</dbReference>
<dbReference type="Pfam" id="PF00961">
    <property type="entry name" value="LAGLIDADG_1"/>
    <property type="match status" value="2"/>
</dbReference>
<dbReference type="InterPro" id="IPR004860">
    <property type="entry name" value="LAGLIDADG_dom"/>
</dbReference>
<geneLocation type="mitochondrion" evidence="3"/>
<evidence type="ECO:0000313" key="3">
    <source>
        <dbReference type="EMBL" id="CBY89749.1"/>
    </source>
</evidence>
<dbReference type="GO" id="GO:0004519">
    <property type="term" value="F:endonuclease activity"/>
    <property type="evidence" value="ECO:0007669"/>
    <property type="project" value="UniProtKB-KW"/>
</dbReference>
<dbReference type="GO" id="GO:0005739">
    <property type="term" value="C:mitochondrion"/>
    <property type="evidence" value="ECO:0007669"/>
    <property type="project" value="UniProtKB-ARBA"/>
</dbReference>
<dbReference type="InterPro" id="IPR051289">
    <property type="entry name" value="LAGLIDADG_Endonuclease"/>
</dbReference>
<keyword evidence="3" id="KW-0496">Mitochondrion</keyword>
<comment type="function">
    <text evidence="1">Mitochondrial DNA endonuclease involved in intron homing.</text>
</comment>
<feature type="domain" description="Homing endonuclease LAGLIDADG" evidence="2">
    <location>
        <begin position="162"/>
        <end position="259"/>
    </location>
</feature>
<dbReference type="PANTHER" id="PTHR36181">
    <property type="entry name" value="INTRON-ENCODED ENDONUCLEASE AI3-RELATED"/>
    <property type="match status" value="1"/>
</dbReference>
<keyword evidence="3" id="KW-0255">Endonuclease</keyword>
<feature type="domain" description="Homing endonuclease LAGLIDADG" evidence="2">
    <location>
        <begin position="14"/>
        <end position="112"/>
    </location>
</feature>
<accession>H1ZWQ8</accession>
<keyword evidence="3" id="KW-0540">Nuclease</keyword>
<dbReference type="PANTHER" id="PTHR36181:SF2">
    <property type="entry name" value="INTRON-ENCODED ENDONUCLEASE AI3-RELATED"/>
    <property type="match status" value="1"/>
</dbReference>
<dbReference type="AlphaFoldDB" id="H1ZWQ8"/>
<dbReference type="Gene3D" id="3.10.28.10">
    <property type="entry name" value="Homing endonucleases"/>
    <property type="match status" value="2"/>
</dbReference>
<organism evidence="3">
    <name type="scientific">Aleurobotrys botryosus</name>
    <dbReference type="NCBI Taxonomy" id="68789"/>
    <lineage>
        <taxon>Eukaryota</taxon>
        <taxon>Fungi</taxon>
        <taxon>Dikarya</taxon>
        <taxon>Basidiomycota</taxon>
        <taxon>Agaricomycotina</taxon>
        <taxon>Agaricomycetes</taxon>
        <taxon>Russulales</taxon>
        <taxon>Stereaceae</taxon>
        <taxon>Aleurobotrys</taxon>
    </lineage>
</organism>
<evidence type="ECO:0000259" key="2">
    <source>
        <dbReference type="Pfam" id="PF00961"/>
    </source>
</evidence>
<reference evidence="3" key="1">
    <citation type="submission" date="2011-01" db="EMBL/GenBank/DDBJ databases">
        <title>Recurrent insertion of 5'-terminal nucleotides and loss of the branchpoint motif in lineages of group II introns inserted in mitochondrial preribosomal RNAs.</title>
        <authorList>
            <person name="Li C.-.F."/>
            <person name="Costa M."/>
            <person name="Bassi G."/>
            <person name="Michel F."/>
        </authorList>
    </citation>
    <scope>NUCLEOTIDE SEQUENCE</scope>
</reference>
<evidence type="ECO:0000256" key="1">
    <source>
        <dbReference type="ARBA" id="ARBA00002670"/>
    </source>
</evidence>